<evidence type="ECO:0000259" key="2">
    <source>
        <dbReference type="Pfam" id="PF03972"/>
    </source>
</evidence>
<dbReference type="InterPro" id="IPR036148">
    <property type="entry name" value="MmgE/PrpD_sf"/>
</dbReference>
<dbReference type="InterPro" id="IPR042183">
    <property type="entry name" value="MmgE/PrpD_sf_1"/>
</dbReference>
<dbReference type="InterPro" id="IPR045336">
    <property type="entry name" value="MmgE_PrpD_N"/>
</dbReference>
<keyword evidence="5" id="KW-1185">Reference proteome</keyword>
<accession>A0ABX8UBU8</accession>
<reference evidence="4 5" key="1">
    <citation type="journal article" date="2021" name="ACS Chem. Biol.">
        <title>Genomic-Led Discovery of a Novel Glycopeptide Antibiotic by Nonomuraea coxensis DSM 45129.</title>
        <authorList>
            <person name="Yushchuk O."/>
            <person name="Vior N.M."/>
            <person name="Andreo-Vidal A."/>
            <person name="Berini F."/>
            <person name="Ruckert C."/>
            <person name="Busche T."/>
            <person name="Binda E."/>
            <person name="Kalinowski J."/>
            <person name="Truman A.W."/>
            <person name="Marinelli F."/>
        </authorList>
    </citation>
    <scope>NUCLEOTIDE SEQUENCE [LARGE SCALE GENOMIC DNA]</scope>
    <source>
        <strain evidence="4 5">DSM 45129</strain>
    </source>
</reference>
<dbReference type="EMBL" id="CP068985">
    <property type="protein sequence ID" value="QYC44204.1"/>
    <property type="molecule type" value="Genomic_DNA"/>
</dbReference>
<dbReference type="Gene3D" id="3.30.1330.120">
    <property type="entry name" value="2-methylcitrate dehydratase PrpD"/>
    <property type="match status" value="1"/>
</dbReference>
<feature type="domain" description="MmgE/PrpD N-terminal" evidence="2">
    <location>
        <begin position="10"/>
        <end position="245"/>
    </location>
</feature>
<dbReference type="RefSeq" id="WP_020546190.1">
    <property type="nucleotide sequence ID" value="NZ_CP068985.1"/>
</dbReference>
<dbReference type="PANTHER" id="PTHR16943">
    <property type="entry name" value="2-METHYLCITRATE DEHYDRATASE-RELATED"/>
    <property type="match status" value="1"/>
</dbReference>
<dbReference type="Gene3D" id="1.10.4100.10">
    <property type="entry name" value="2-methylcitrate dehydratase PrpD"/>
    <property type="match status" value="1"/>
</dbReference>
<dbReference type="InterPro" id="IPR042188">
    <property type="entry name" value="MmgE/PrpD_sf_2"/>
</dbReference>
<gene>
    <name evidence="4" type="ORF">Nocox_33170</name>
</gene>
<comment type="similarity">
    <text evidence="1">Belongs to the PrpD family.</text>
</comment>
<proteinExistence type="inferred from homology"/>
<dbReference type="Pfam" id="PF03972">
    <property type="entry name" value="MmgE_PrpD_N"/>
    <property type="match status" value="1"/>
</dbReference>
<dbReference type="PANTHER" id="PTHR16943:SF8">
    <property type="entry name" value="2-METHYLCITRATE DEHYDRATASE"/>
    <property type="match status" value="1"/>
</dbReference>
<dbReference type="InterPro" id="IPR045337">
    <property type="entry name" value="MmgE_PrpD_C"/>
</dbReference>
<protein>
    <submittedName>
        <fullName evidence="4">2-methylcitrate dehydratase</fullName>
    </submittedName>
</protein>
<dbReference type="Proteomes" id="UP000824681">
    <property type="component" value="Chromosome"/>
</dbReference>
<evidence type="ECO:0000313" key="5">
    <source>
        <dbReference type="Proteomes" id="UP000824681"/>
    </source>
</evidence>
<evidence type="ECO:0000259" key="3">
    <source>
        <dbReference type="Pfam" id="PF19305"/>
    </source>
</evidence>
<dbReference type="SUPFAM" id="SSF103378">
    <property type="entry name" value="2-methylcitrate dehydratase PrpD"/>
    <property type="match status" value="1"/>
</dbReference>
<evidence type="ECO:0000256" key="1">
    <source>
        <dbReference type="ARBA" id="ARBA00006174"/>
    </source>
</evidence>
<dbReference type="Pfam" id="PF19305">
    <property type="entry name" value="MmgE_PrpD_C"/>
    <property type="match status" value="1"/>
</dbReference>
<feature type="domain" description="MmgE/PrpD C-terminal" evidence="3">
    <location>
        <begin position="269"/>
        <end position="437"/>
    </location>
</feature>
<dbReference type="InterPro" id="IPR005656">
    <property type="entry name" value="MmgE_PrpD"/>
</dbReference>
<evidence type="ECO:0000313" key="4">
    <source>
        <dbReference type="EMBL" id="QYC44204.1"/>
    </source>
</evidence>
<name>A0ABX8UBU8_9ACTN</name>
<sequence length="455" mass="47151">MSDPTGATAALAGFAAGLRHDDLPEEVVAKAQVLLLDFFGVALAGSRVPEVAAITGLVRARGGRPEATVLGTGLATSVPDAAYLNGCASDVLEHQDGYRFGGFHPSHALPALLAVAESTGASLRDLVVATVAAYEVADRIGRVLHPGATAKGWFPVAAGYGAAAGCAKLLGLDAAGIASAMGAAGYFVPAVMIEQIFTGHTVKPAFAGQISRAGVEGALHAHAGLTGWPQVLEHPKGMIALFGGAADDPRLTDGLGTEWTILEVHQKRFAGCRHTHGAAQACVDLATGHDLDPAEVADIDVETYDVARILVERSVTPAESAIPCTLSLPYVAAVAVVDRDVSGAQYAPGKLADPLVHQVASRVRIRVSDEMNALYPEFTATRVVITTRAGERYESFVDLPAGDRRAPLSREELLGKFRGYARPVTGEQAADRVAELVLAPPGGSAVRELTALLTA</sequence>
<organism evidence="4 5">
    <name type="scientific">Nonomuraea coxensis DSM 45129</name>
    <dbReference type="NCBI Taxonomy" id="1122611"/>
    <lineage>
        <taxon>Bacteria</taxon>
        <taxon>Bacillati</taxon>
        <taxon>Actinomycetota</taxon>
        <taxon>Actinomycetes</taxon>
        <taxon>Streptosporangiales</taxon>
        <taxon>Streptosporangiaceae</taxon>
        <taxon>Nonomuraea</taxon>
    </lineage>
</organism>